<reference evidence="1" key="1">
    <citation type="journal article" date="2022" name="bioRxiv">
        <title>Sequencing and chromosome-scale assembly of the giantPleurodeles waltlgenome.</title>
        <authorList>
            <person name="Brown T."/>
            <person name="Elewa A."/>
            <person name="Iarovenko S."/>
            <person name="Subramanian E."/>
            <person name="Araus A.J."/>
            <person name="Petzold A."/>
            <person name="Susuki M."/>
            <person name="Suzuki K.-i.T."/>
            <person name="Hayashi T."/>
            <person name="Toyoda A."/>
            <person name="Oliveira C."/>
            <person name="Osipova E."/>
            <person name="Leigh N.D."/>
            <person name="Simon A."/>
            <person name="Yun M.H."/>
        </authorList>
    </citation>
    <scope>NUCLEOTIDE SEQUENCE</scope>
    <source>
        <strain evidence="1">20211129_DDA</strain>
        <tissue evidence="1">Liver</tissue>
    </source>
</reference>
<evidence type="ECO:0000313" key="2">
    <source>
        <dbReference type="Proteomes" id="UP001066276"/>
    </source>
</evidence>
<accession>A0AAV7VDC4</accession>
<comment type="caution">
    <text evidence="1">The sequence shown here is derived from an EMBL/GenBank/DDBJ whole genome shotgun (WGS) entry which is preliminary data.</text>
</comment>
<dbReference type="EMBL" id="JANPWB010000003">
    <property type="protein sequence ID" value="KAJ1198431.1"/>
    <property type="molecule type" value="Genomic_DNA"/>
</dbReference>
<protein>
    <submittedName>
        <fullName evidence="1">Uncharacterized protein</fullName>
    </submittedName>
</protein>
<sequence length="87" mass="9656">MCLSRVSVAGLTTERHQKKVPVYYLQSAELGDRQPELTQVKRELVTSPVSGVCSSTYKSATPLLSRLTPQALRLPTAYYSSQIVSRK</sequence>
<name>A0AAV7VDC4_PLEWA</name>
<evidence type="ECO:0000313" key="1">
    <source>
        <dbReference type="EMBL" id="KAJ1198431.1"/>
    </source>
</evidence>
<dbReference type="AlphaFoldDB" id="A0AAV7VDC4"/>
<keyword evidence="2" id="KW-1185">Reference proteome</keyword>
<dbReference type="Proteomes" id="UP001066276">
    <property type="component" value="Chromosome 2_1"/>
</dbReference>
<organism evidence="1 2">
    <name type="scientific">Pleurodeles waltl</name>
    <name type="common">Iberian ribbed newt</name>
    <dbReference type="NCBI Taxonomy" id="8319"/>
    <lineage>
        <taxon>Eukaryota</taxon>
        <taxon>Metazoa</taxon>
        <taxon>Chordata</taxon>
        <taxon>Craniata</taxon>
        <taxon>Vertebrata</taxon>
        <taxon>Euteleostomi</taxon>
        <taxon>Amphibia</taxon>
        <taxon>Batrachia</taxon>
        <taxon>Caudata</taxon>
        <taxon>Salamandroidea</taxon>
        <taxon>Salamandridae</taxon>
        <taxon>Pleurodelinae</taxon>
        <taxon>Pleurodeles</taxon>
    </lineage>
</organism>
<gene>
    <name evidence="1" type="ORF">NDU88_002272</name>
</gene>
<proteinExistence type="predicted"/>